<evidence type="ECO:0000256" key="3">
    <source>
        <dbReference type="ARBA" id="ARBA00022737"/>
    </source>
</evidence>
<sequence length="103" mass="11537">MKKPDKYKIFILIILMTILMLGCASSPEKGRGEYVSDAWITSKVKSALIADPQVSGFDIQVETYRGIVQLSGFVDTREQSREAEDVARSIEGVRDVENRITVK</sequence>
<accession>A0A4P7C4B0</accession>
<keyword evidence="8" id="KW-1185">Reference proteome</keyword>
<feature type="domain" description="BON" evidence="6">
    <location>
        <begin position="36"/>
        <end position="103"/>
    </location>
</feature>
<dbReference type="PANTHER" id="PTHR34606">
    <property type="entry name" value="BON DOMAIN-CONTAINING PROTEIN"/>
    <property type="match status" value="1"/>
</dbReference>
<keyword evidence="3" id="KW-0677">Repeat</keyword>
<evidence type="ECO:0000256" key="2">
    <source>
        <dbReference type="ARBA" id="ARBA00022729"/>
    </source>
</evidence>
<gene>
    <name evidence="7" type="ORF">E3U44_15065</name>
</gene>
<dbReference type="AlphaFoldDB" id="A0A4P7C4B0"/>
<evidence type="ECO:0000313" key="8">
    <source>
        <dbReference type="Proteomes" id="UP000294325"/>
    </source>
</evidence>
<reference evidence="7 8" key="1">
    <citation type="submission" date="2019-03" db="EMBL/GenBank/DDBJ databases">
        <title>The genome sequence of Nitrosococcus wardiae strain D1FHST reveals the archetypal metabolic capacity of ammonia-oxidizing Gammaproteobacteria.</title>
        <authorList>
            <person name="Wang L."/>
            <person name="Lim C.K."/>
            <person name="Hanson T.E."/>
            <person name="Dang H."/>
            <person name="Klotz M.G."/>
        </authorList>
    </citation>
    <scope>NUCLEOTIDE SEQUENCE [LARGE SCALE GENOMIC DNA]</scope>
    <source>
        <strain evidence="7 8">D1FHS</strain>
    </source>
</reference>
<dbReference type="SMART" id="SM00749">
    <property type="entry name" value="BON"/>
    <property type="match status" value="1"/>
</dbReference>
<comment type="subcellular location">
    <subcellularLocation>
        <location evidence="1">Periplasm</location>
    </subcellularLocation>
</comment>
<evidence type="ECO:0000313" key="7">
    <source>
        <dbReference type="EMBL" id="QBQ55682.1"/>
    </source>
</evidence>
<protein>
    <recommendedName>
        <fullName evidence="5">Osmotically-inducible protein Y</fullName>
    </recommendedName>
</protein>
<dbReference type="FunFam" id="3.30.1340.30:FF:000001">
    <property type="entry name" value="Molecular chaperone OsmY"/>
    <property type="match status" value="1"/>
</dbReference>
<dbReference type="Gene3D" id="3.30.1340.30">
    <property type="match status" value="1"/>
</dbReference>
<dbReference type="InterPro" id="IPR014004">
    <property type="entry name" value="Transpt-assoc_nodulatn_dom_bac"/>
</dbReference>
<dbReference type="PANTHER" id="PTHR34606:SF15">
    <property type="entry name" value="BON DOMAIN-CONTAINING PROTEIN"/>
    <property type="match status" value="1"/>
</dbReference>
<evidence type="ECO:0000259" key="6">
    <source>
        <dbReference type="PROSITE" id="PS50914"/>
    </source>
</evidence>
<evidence type="ECO:0000256" key="5">
    <source>
        <dbReference type="ARBA" id="ARBA00070588"/>
    </source>
</evidence>
<name>A0A4P7C4B0_9GAMM</name>
<organism evidence="7 8">
    <name type="scientific">Nitrosococcus wardiae</name>
    <dbReference type="NCBI Taxonomy" id="1814290"/>
    <lineage>
        <taxon>Bacteria</taxon>
        <taxon>Pseudomonadati</taxon>
        <taxon>Pseudomonadota</taxon>
        <taxon>Gammaproteobacteria</taxon>
        <taxon>Chromatiales</taxon>
        <taxon>Chromatiaceae</taxon>
        <taxon>Nitrosococcus</taxon>
    </lineage>
</organism>
<proteinExistence type="predicted"/>
<dbReference type="OrthoDB" id="7360581at2"/>
<dbReference type="Proteomes" id="UP000294325">
    <property type="component" value="Chromosome"/>
</dbReference>
<dbReference type="EMBL" id="CP038033">
    <property type="protein sequence ID" value="QBQ55682.1"/>
    <property type="molecule type" value="Genomic_DNA"/>
</dbReference>
<dbReference type="Pfam" id="PF04972">
    <property type="entry name" value="BON"/>
    <property type="match status" value="1"/>
</dbReference>
<dbReference type="GO" id="GO:0042597">
    <property type="term" value="C:periplasmic space"/>
    <property type="evidence" value="ECO:0007669"/>
    <property type="project" value="UniProtKB-SubCell"/>
</dbReference>
<evidence type="ECO:0000256" key="1">
    <source>
        <dbReference type="ARBA" id="ARBA00004418"/>
    </source>
</evidence>
<dbReference type="PROSITE" id="PS51257">
    <property type="entry name" value="PROKAR_LIPOPROTEIN"/>
    <property type="match status" value="1"/>
</dbReference>
<evidence type="ECO:0000256" key="4">
    <source>
        <dbReference type="ARBA" id="ARBA00022764"/>
    </source>
</evidence>
<dbReference type="InterPro" id="IPR007055">
    <property type="entry name" value="BON_dom"/>
</dbReference>
<dbReference type="InterPro" id="IPR051686">
    <property type="entry name" value="Lipoprotein_DolP"/>
</dbReference>
<keyword evidence="4" id="KW-0574">Periplasm</keyword>
<dbReference type="RefSeq" id="WP_134358939.1">
    <property type="nucleotide sequence ID" value="NZ_CP038033.1"/>
</dbReference>
<dbReference type="KEGG" id="nwr:E3U44_15065"/>
<dbReference type="PROSITE" id="PS50914">
    <property type="entry name" value="BON"/>
    <property type="match status" value="1"/>
</dbReference>
<keyword evidence="2" id="KW-0732">Signal</keyword>